<dbReference type="Proteomes" id="UP000198725">
    <property type="component" value="Unassembled WGS sequence"/>
</dbReference>
<dbReference type="EMBL" id="FOSR01000025">
    <property type="protein sequence ID" value="SFL29138.1"/>
    <property type="molecule type" value="Genomic_DNA"/>
</dbReference>
<evidence type="ECO:0008006" key="4">
    <source>
        <dbReference type="Google" id="ProtNLM"/>
    </source>
</evidence>
<feature type="signal peptide" evidence="1">
    <location>
        <begin position="1"/>
        <end position="29"/>
    </location>
</feature>
<dbReference type="AlphaFoldDB" id="A0A1I4GGG1"/>
<reference evidence="3" key="1">
    <citation type="submission" date="2016-10" db="EMBL/GenBank/DDBJ databases">
        <authorList>
            <person name="Varghese N."/>
            <person name="Submissions S."/>
        </authorList>
    </citation>
    <scope>NUCLEOTIDE SEQUENCE [LARGE SCALE GENOMIC DNA]</scope>
    <source>
        <strain evidence="3">MO64</strain>
    </source>
</reference>
<dbReference type="Gene3D" id="3.10.180.10">
    <property type="entry name" value="2,3-Dihydroxybiphenyl 1,2-Dioxygenase, domain 1"/>
    <property type="match status" value="1"/>
</dbReference>
<evidence type="ECO:0000313" key="2">
    <source>
        <dbReference type="EMBL" id="SFL29138.1"/>
    </source>
</evidence>
<evidence type="ECO:0000313" key="3">
    <source>
        <dbReference type="Proteomes" id="UP000198725"/>
    </source>
</evidence>
<keyword evidence="3" id="KW-1185">Reference proteome</keyword>
<feature type="chain" id="PRO_5011670534" description="VOC family protein" evidence="1">
    <location>
        <begin position="30"/>
        <end position="167"/>
    </location>
</feature>
<name>A0A1I4GGG1_9GAMM</name>
<dbReference type="SUPFAM" id="SSF54593">
    <property type="entry name" value="Glyoxalase/Bleomycin resistance protein/Dihydroxybiphenyl dioxygenase"/>
    <property type="match status" value="1"/>
</dbReference>
<dbReference type="CDD" id="cd06587">
    <property type="entry name" value="VOC"/>
    <property type="match status" value="1"/>
</dbReference>
<organism evidence="2 3">
    <name type="scientific">Rhodanobacter glycinis</name>
    <dbReference type="NCBI Taxonomy" id="582702"/>
    <lineage>
        <taxon>Bacteria</taxon>
        <taxon>Pseudomonadati</taxon>
        <taxon>Pseudomonadota</taxon>
        <taxon>Gammaproteobacteria</taxon>
        <taxon>Lysobacterales</taxon>
        <taxon>Rhodanobacteraceae</taxon>
        <taxon>Rhodanobacter</taxon>
    </lineage>
</organism>
<proteinExistence type="predicted"/>
<sequence length="167" mass="17325">MTTRSITARLLLPLLATAFLALTTLPARATPPGNSGYLAMQVTNLPNAVHFFRSMLNCVPVDAGAETSQTALLDCGNGNIVSLTLGTATASHALAGTLATDDVRATATWLRAHHVRIVGGPSVVTEGPGLDQVMVTLVTPWGQPLRLVSHATNRNDPALPGAELAAQ</sequence>
<evidence type="ECO:0000256" key="1">
    <source>
        <dbReference type="SAM" id="SignalP"/>
    </source>
</evidence>
<dbReference type="InterPro" id="IPR029068">
    <property type="entry name" value="Glyas_Bleomycin-R_OHBP_Dase"/>
</dbReference>
<keyword evidence="1" id="KW-0732">Signal</keyword>
<gene>
    <name evidence="2" type="ORF">SAMN05192579_12522</name>
</gene>
<accession>A0A1I4GGG1</accession>
<protein>
    <recommendedName>
        <fullName evidence="4">VOC family protein</fullName>
    </recommendedName>
</protein>